<keyword evidence="1" id="KW-0472">Membrane</keyword>
<name>A0ABR3SJK3_9PEZI</name>
<feature type="transmembrane region" description="Helical" evidence="1">
    <location>
        <begin position="320"/>
        <end position="339"/>
    </location>
</feature>
<evidence type="ECO:0000313" key="2">
    <source>
        <dbReference type="EMBL" id="KAL1622004.1"/>
    </source>
</evidence>
<sequence>MDGYRRPKPSKHFLSYTNQGYSLAVPLYDVTLASSVMGFSFNATVFATIGANSYRIYTVNPGVFSEDHGKIFANNSVFSTTDFPYQQDFATQGGEDYSESDLVRYVQDECIDLFARSFVSDRRFVILELDRNEKLNHTVALTFNREVNANESIDPKEKDLASFFDGETDSYSWICFGNGRTGPINSTDSGNCDPLEEKGRPTWRPFGYNISGCYSHTYEEHCKLEMASQLAIMVVVITFAQALVLLLLAFIPRPTPLLTIGDAISSFLEDPDPNTAQMAFAQFGKRAMPWAWTFSPLMIYGLPRLNQKKIHAAGVSSTDLALRFTILILLAIHGLQSMFSSGSLDGITYLTDLGFGAINVRTLITGWTVSQSAARGVWENTMIANAAQPLLSLLYFLYNGQLTAVYLGTEWDGYGVTAKGLRVSGIPRGVQRGTHFLQLPFRYSVPLAAASGLLHWLASQSLFAVSLVLDGERAVFTCGYSPLALLCLLAALFLLPAVLLSVVLPRFGNGVPVAGSCRLVIVVSGRALCRFLIGR</sequence>
<dbReference type="Proteomes" id="UP001521116">
    <property type="component" value="Unassembled WGS sequence"/>
</dbReference>
<gene>
    <name evidence="2" type="ORF">SLS56_008948</name>
</gene>
<dbReference type="PANTHER" id="PTHR35395:SF1">
    <property type="entry name" value="DUF6536 DOMAIN-CONTAINING PROTEIN"/>
    <property type="match status" value="1"/>
</dbReference>
<evidence type="ECO:0000313" key="3">
    <source>
        <dbReference type="Proteomes" id="UP001521116"/>
    </source>
</evidence>
<dbReference type="EMBL" id="JAJVDC020000142">
    <property type="protein sequence ID" value="KAL1622004.1"/>
    <property type="molecule type" value="Genomic_DNA"/>
</dbReference>
<organism evidence="2 3">
    <name type="scientific">Neofusicoccum ribis</name>
    <dbReference type="NCBI Taxonomy" id="45134"/>
    <lineage>
        <taxon>Eukaryota</taxon>
        <taxon>Fungi</taxon>
        <taxon>Dikarya</taxon>
        <taxon>Ascomycota</taxon>
        <taxon>Pezizomycotina</taxon>
        <taxon>Dothideomycetes</taxon>
        <taxon>Dothideomycetes incertae sedis</taxon>
        <taxon>Botryosphaeriales</taxon>
        <taxon>Botryosphaeriaceae</taxon>
        <taxon>Neofusicoccum</taxon>
    </lineage>
</organism>
<keyword evidence="3" id="KW-1185">Reference proteome</keyword>
<keyword evidence="1" id="KW-0812">Transmembrane</keyword>
<feature type="transmembrane region" description="Helical" evidence="1">
    <location>
        <begin position="481"/>
        <end position="504"/>
    </location>
</feature>
<feature type="transmembrane region" description="Helical" evidence="1">
    <location>
        <begin position="287"/>
        <end position="305"/>
    </location>
</feature>
<keyword evidence="1" id="KW-1133">Transmembrane helix</keyword>
<dbReference type="PANTHER" id="PTHR35395">
    <property type="entry name" value="DUF6536 DOMAIN-CONTAINING PROTEIN"/>
    <property type="match status" value="1"/>
</dbReference>
<feature type="transmembrane region" description="Helical" evidence="1">
    <location>
        <begin position="230"/>
        <end position="251"/>
    </location>
</feature>
<protein>
    <submittedName>
        <fullName evidence="2">Uncharacterized protein</fullName>
    </submittedName>
</protein>
<evidence type="ECO:0000256" key="1">
    <source>
        <dbReference type="SAM" id="Phobius"/>
    </source>
</evidence>
<feature type="transmembrane region" description="Helical" evidence="1">
    <location>
        <begin position="447"/>
        <end position="469"/>
    </location>
</feature>
<reference evidence="2 3" key="1">
    <citation type="submission" date="2024-02" db="EMBL/GenBank/DDBJ databases">
        <title>De novo assembly and annotation of 12 fungi associated with fruit tree decline syndrome in Ontario, Canada.</title>
        <authorList>
            <person name="Sulman M."/>
            <person name="Ellouze W."/>
            <person name="Ilyukhin E."/>
        </authorList>
    </citation>
    <scope>NUCLEOTIDE SEQUENCE [LARGE SCALE GENOMIC DNA]</scope>
    <source>
        <strain evidence="2 3">M1-105</strain>
    </source>
</reference>
<comment type="caution">
    <text evidence="2">The sequence shown here is derived from an EMBL/GenBank/DDBJ whole genome shotgun (WGS) entry which is preliminary data.</text>
</comment>
<accession>A0ABR3SJK3</accession>
<proteinExistence type="predicted"/>